<feature type="compositionally biased region" description="Basic and acidic residues" evidence="1">
    <location>
        <begin position="243"/>
        <end position="252"/>
    </location>
</feature>
<dbReference type="EMBL" id="JADKYB010000007">
    <property type="protein sequence ID" value="MBM9505993.1"/>
    <property type="molecule type" value="Genomic_DNA"/>
</dbReference>
<evidence type="ECO:0000313" key="3">
    <source>
        <dbReference type="EMBL" id="MBM9505993.1"/>
    </source>
</evidence>
<feature type="compositionally biased region" description="Pro residues" evidence="1">
    <location>
        <begin position="217"/>
        <end position="226"/>
    </location>
</feature>
<keyword evidence="2" id="KW-0812">Transmembrane</keyword>
<keyword evidence="2" id="KW-1133">Transmembrane helix</keyword>
<sequence length="252" mass="26628">MTTAPHLLNEDRPDFERVLTTAIRTVLDDWQDGESPLNGEQLRTRALAAGDEISAVVAQEYDTYCALRARTRDDARESARARENRAFGYAAMGVAEGAGSGAGLLAVMAVLTPLLAGAAAVIFLLIGYLLGAISPEPGIAHPLRTVGWFFALVTGAAVVLGGIGLLLTALRDSSAAIHDTPDAMPADVAAARDAWRDALLTRAMLPFLTTALTRTPTPTPPSPPATQLPHLGYSRPDFTSPHPPERDPHAHG</sequence>
<evidence type="ECO:0000256" key="2">
    <source>
        <dbReference type="SAM" id="Phobius"/>
    </source>
</evidence>
<feature type="transmembrane region" description="Helical" evidence="2">
    <location>
        <begin position="114"/>
        <end position="134"/>
    </location>
</feature>
<evidence type="ECO:0000256" key="1">
    <source>
        <dbReference type="SAM" id="MobiDB-lite"/>
    </source>
</evidence>
<gene>
    <name evidence="3" type="ORF">ITX44_15815</name>
</gene>
<proteinExistence type="predicted"/>
<keyword evidence="2" id="KW-0472">Membrane</keyword>
<reference evidence="3 4" key="1">
    <citation type="submission" date="2021-01" db="EMBL/GenBank/DDBJ databases">
        <title>Streptomyces acididurans sp. nov., isolated from a peat swamp forest soil.</title>
        <authorList>
            <person name="Chantavorakit T."/>
            <person name="Duangmal K."/>
        </authorList>
    </citation>
    <scope>NUCLEOTIDE SEQUENCE [LARGE SCALE GENOMIC DNA]</scope>
    <source>
        <strain evidence="3 4">KK5PA1</strain>
    </source>
</reference>
<evidence type="ECO:0000313" key="4">
    <source>
        <dbReference type="Proteomes" id="UP000749040"/>
    </source>
</evidence>
<dbReference type="Proteomes" id="UP000749040">
    <property type="component" value="Unassembled WGS sequence"/>
</dbReference>
<evidence type="ECO:0008006" key="5">
    <source>
        <dbReference type="Google" id="ProtNLM"/>
    </source>
</evidence>
<dbReference type="RefSeq" id="WP_205357846.1">
    <property type="nucleotide sequence ID" value="NZ_JADKYB010000007.1"/>
</dbReference>
<comment type="caution">
    <text evidence="3">The sequence shown here is derived from an EMBL/GenBank/DDBJ whole genome shotgun (WGS) entry which is preliminary data.</text>
</comment>
<name>A0ABS2TRN5_9ACTN</name>
<keyword evidence="4" id="KW-1185">Reference proteome</keyword>
<feature type="transmembrane region" description="Helical" evidence="2">
    <location>
        <begin position="146"/>
        <end position="170"/>
    </location>
</feature>
<feature type="region of interest" description="Disordered" evidence="1">
    <location>
        <begin position="212"/>
        <end position="252"/>
    </location>
</feature>
<feature type="transmembrane region" description="Helical" evidence="2">
    <location>
        <begin position="86"/>
        <end position="108"/>
    </location>
</feature>
<accession>A0ABS2TRN5</accession>
<protein>
    <recommendedName>
        <fullName evidence="5">Transmembrane protein</fullName>
    </recommendedName>
</protein>
<organism evidence="3 4">
    <name type="scientific">Actinacidiphila acididurans</name>
    <dbReference type="NCBI Taxonomy" id="2784346"/>
    <lineage>
        <taxon>Bacteria</taxon>
        <taxon>Bacillati</taxon>
        <taxon>Actinomycetota</taxon>
        <taxon>Actinomycetes</taxon>
        <taxon>Kitasatosporales</taxon>
        <taxon>Streptomycetaceae</taxon>
        <taxon>Actinacidiphila</taxon>
    </lineage>
</organism>